<proteinExistence type="predicted"/>
<evidence type="ECO:0000313" key="2">
    <source>
        <dbReference type="EMBL" id="GBP22816.1"/>
    </source>
</evidence>
<feature type="region of interest" description="Disordered" evidence="1">
    <location>
        <begin position="97"/>
        <end position="135"/>
    </location>
</feature>
<protein>
    <submittedName>
        <fullName evidence="2">Uncharacterized protein</fullName>
    </submittedName>
</protein>
<organism evidence="2 3">
    <name type="scientific">Eumeta variegata</name>
    <name type="common">Bagworm moth</name>
    <name type="synonym">Eumeta japonica</name>
    <dbReference type="NCBI Taxonomy" id="151549"/>
    <lineage>
        <taxon>Eukaryota</taxon>
        <taxon>Metazoa</taxon>
        <taxon>Ecdysozoa</taxon>
        <taxon>Arthropoda</taxon>
        <taxon>Hexapoda</taxon>
        <taxon>Insecta</taxon>
        <taxon>Pterygota</taxon>
        <taxon>Neoptera</taxon>
        <taxon>Endopterygota</taxon>
        <taxon>Lepidoptera</taxon>
        <taxon>Glossata</taxon>
        <taxon>Ditrysia</taxon>
        <taxon>Tineoidea</taxon>
        <taxon>Psychidae</taxon>
        <taxon>Oiketicinae</taxon>
        <taxon>Eumeta</taxon>
    </lineage>
</organism>
<keyword evidence="3" id="KW-1185">Reference proteome</keyword>
<accession>A0A4C1UAA1</accession>
<comment type="caution">
    <text evidence="2">The sequence shown here is derived from an EMBL/GenBank/DDBJ whole genome shotgun (WGS) entry which is preliminary data.</text>
</comment>
<gene>
    <name evidence="2" type="ORF">EVAR_17170_1</name>
</gene>
<dbReference type="Proteomes" id="UP000299102">
    <property type="component" value="Unassembled WGS sequence"/>
</dbReference>
<reference evidence="2 3" key="1">
    <citation type="journal article" date="2019" name="Commun. Biol.">
        <title>The bagworm genome reveals a unique fibroin gene that provides high tensile strength.</title>
        <authorList>
            <person name="Kono N."/>
            <person name="Nakamura H."/>
            <person name="Ohtoshi R."/>
            <person name="Tomita M."/>
            <person name="Numata K."/>
            <person name="Arakawa K."/>
        </authorList>
    </citation>
    <scope>NUCLEOTIDE SEQUENCE [LARGE SCALE GENOMIC DNA]</scope>
</reference>
<name>A0A4C1UAA1_EUMVA</name>
<feature type="compositionally biased region" description="Basic and acidic residues" evidence="1">
    <location>
        <begin position="97"/>
        <end position="111"/>
    </location>
</feature>
<evidence type="ECO:0000256" key="1">
    <source>
        <dbReference type="SAM" id="MobiDB-lite"/>
    </source>
</evidence>
<dbReference type="EMBL" id="BGZK01000144">
    <property type="protein sequence ID" value="GBP22816.1"/>
    <property type="molecule type" value="Genomic_DNA"/>
</dbReference>
<evidence type="ECO:0000313" key="3">
    <source>
        <dbReference type="Proteomes" id="UP000299102"/>
    </source>
</evidence>
<sequence>MSFEAASMQLGSSEISARVANSLRSSASARFRLDADIESHTGVRVRSGGGAASLNTQSESYAIRCVVKYSTAITSRTIPRLVEISAPLLFSAIFDEEDKKDKEEKNEDHDTNAVSSDEDEANKLGYAKDSGSDDV</sequence>
<dbReference type="AlphaFoldDB" id="A0A4C1UAA1"/>